<evidence type="ECO:0000313" key="3">
    <source>
        <dbReference type="Proteomes" id="UP001143364"/>
    </source>
</evidence>
<evidence type="ECO:0000313" key="2">
    <source>
        <dbReference type="EMBL" id="GLK74755.1"/>
    </source>
</evidence>
<comment type="caution">
    <text evidence="2">The sequence shown here is derived from an EMBL/GenBank/DDBJ whole genome shotgun (WGS) entry which is preliminary data.</text>
</comment>
<organism evidence="2 3">
    <name type="scientific">Methylopila jiangsuensis</name>
    <dbReference type="NCBI Taxonomy" id="586230"/>
    <lineage>
        <taxon>Bacteria</taxon>
        <taxon>Pseudomonadati</taxon>
        <taxon>Pseudomonadota</taxon>
        <taxon>Alphaproteobacteria</taxon>
        <taxon>Hyphomicrobiales</taxon>
        <taxon>Methylopilaceae</taxon>
        <taxon>Methylopila</taxon>
    </lineage>
</organism>
<feature type="transmembrane region" description="Helical" evidence="1">
    <location>
        <begin position="103"/>
        <end position="126"/>
    </location>
</feature>
<reference evidence="2" key="1">
    <citation type="journal article" date="2014" name="Int. J. Syst. Evol. Microbiol.">
        <title>Complete genome sequence of Corynebacterium casei LMG S-19264T (=DSM 44701T), isolated from a smear-ripened cheese.</title>
        <authorList>
            <consortium name="US DOE Joint Genome Institute (JGI-PGF)"/>
            <person name="Walter F."/>
            <person name="Albersmeier A."/>
            <person name="Kalinowski J."/>
            <person name="Ruckert C."/>
        </authorList>
    </citation>
    <scope>NUCLEOTIDE SEQUENCE</scope>
    <source>
        <strain evidence="2">VKM B-2555</strain>
    </source>
</reference>
<accession>A0A9W6N214</accession>
<evidence type="ECO:0008006" key="4">
    <source>
        <dbReference type="Google" id="ProtNLM"/>
    </source>
</evidence>
<keyword evidence="1" id="KW-0472">Membrane</keyword>
<dbReference type="EMBL" id="BSFK01000002">
    <property type="protein sequence ID" value="GLK74755.1"/>
    <property type="molecule type" value="Genomic_DNA"/>
</dbReference>
<dbReference type="Proteomes" id="UP001143364">
    <property type="component" value="Unassembled WGS sequence"/>
</dbReference>
<evidence type="ECO:0000256" key="1">
    <source>
        <dbReference type="SAM" id="Phobius"/>
    </source>
</evidence>
<dbReference type="AlphaFoldDB" id="A0A9W6N214"/>
<feature type="transmembrane region" description="Helical" evidence="1">
    <location>
        <begin position="21"/>
        <end position="40"/>
    </location>
</feature>
<keyword evidence="1" id="KW-0812">Transmembrane</keyword>
<reference evidence="2" key="2">
    <citation type="submission" date="2023-01" db="EMBL/GenBank/DDBJ databases">
        <authorList>
            <person name="Sun Q."/>
            <person name="Evtushenko L."/>
        </authorList>
    </citation>
    <scope>NUCLEOTIDE SEQUENCE</scope>
    <source>
        <strain evidence="2">VKM B-2555</strain>
    </source>
</reference>
<gene>
    <name evidence="2" type="ORF">GCM10008171_00070</name>
</gene>
<name>A0A9W6N214_9HYPH</name>
<feature type="transmembrane region" description="Helical" evidence="1">
    <location>
        <begin position="132"/>
        <end position="153"/>
    </location>
</feature>
<keyword evidence="3" id="KW-1185">Reference proteome</keyword>
<protein>
    <recommendedName>
        <fullName evidence="4">DUF2254 domain-containing protein</fullName>
    </recommendedName>
</protein>
<sequence length="412" mass="43401">MSRWGWALSRVSRRIWFRASLFSIAAVATALVAIVVSPWIPSGLPAKVGADAVDNILGIIAASMLAVTTFSLNIMISAFSAASSNVTPRAATLVAEDRTTQNVLATFLGSFLFALVGIVALSAGAYGEQGRLVLMAVTVAVIGLIVLTLLRWIAHLATLGRVTDITRRVEEAAAEALRDRKRAPHLGGARRDGPPPDGATAVAAPEIGYVQHVDMGALAAVAERLGGRIVLEALPGLFVGPSRPLGWIDAPVPDDDAVKAVQAAFVIGDTRSFDQDPRFGICVLSEIGSRALSSAINDPGTIIDVIGRGVRVLALWAEPVEETEPRFPAVLVPAIEPDDVFEDLFEALERDGAGDVIVGLRLQKAYRSLAALDDPRFAAAARRRSAIALARAEQALAFAADLERVRSAAGSV</sequence>
<proteinExistence type="predicted"/>
<dbReference type="InterPro" id="IPR018723">
    <property type="entry name" value="DUF2254_membrane"/>
</dbReference>
<dbReference type="Pfam" id="PF10011">
    <property type="entry name" value="DUF2254"/>
    <property type="match status" value="1"/>
</dbReference>
<keyword evidence="1" id="KW-1133">Transmembrane helix</keyword>
<feature type="transmembrane region" description="Helical" evidence="1">
    <location>
        <begin position="60"/>
        <end position="82"/>
    </location>
</feature>
<dbReference type="RefSeq" id="WP_271202743.1">
    <property type="nucleotide sequence ID" value="NZ_BSFK01000002.1"/>
</dbReference>